<protein>
    <submittedName>
        <fullName evidence="1">Uncharacterized protein</fullName>
    </submittedName>
</protein>
<organism evidence="1 2">
    <name type="scientific">Mycobacteroides abscessus MAB_091912_2446</name>
    <dbReference type="NCBI Taxonomy" id="1335414"/>
    <lineage>
        <taxon>Bacteria</taxon>
        <taxon>Bacillati</taxon>
        <taxon>Actinomycetota</taxon>
        <taxon>Actinomycetes</taxon>
        <taxon>Mycobacteriales</taxon>
        <taxon>Mycobacteriaceae</taxon>
        <taxon>Mycobacteroides</taxon>
        <taxon>Mycobacteroides abscessus</taxon>
    </lineage>
</organism>
<dbReference type="AlphaFoldDB" id="A0A829MBA0"/>
<sequence length="102" mass="11506">MNVGELMTALSELDPTLPVVMEMTDEPPGDYEASEVRIESYCRERDSSPSSPYIWPTTWHEPEYAFNRCGPAQPVAYLSFNPPWKPTIDAEVDQTAIEASHD</sequence>
<accession>A0A829MBA0</accession>
<proteinExistence type="predicted"/>
<evidence type="ECO:0000313" key="1">
    <source>
        <dbReference type="EMBL" id="ESV62307.1"/>
    </source>
</evidence>
<comment type="caution">
    <text evidence="1">The sequence shown here is derived from an EMBL/GenBank/DDBJ whole genome shotgun (WGS) entry which is preliminary data.</text>
</comment>
<reference evidence="1 2" key="1">
    <citation type="journal article" date="2014" name="Emerg. Infect. Dis.">
        <title>High-level Relatedness among Mycobacterium abscessus subsp. massiliense Strains from Widely Separated Outbreaks.</title>
        <authorList>
            <person name="Tettelin H."/>
            <person name="Davidson R.M."/>
            <person name="Agrawal S."/>
            <person name="Aitken M.L."/>
            <person name="Shallom S."/>
            <person name="Hasan N.A."/>
            <person name="Strong M."/>
            <person name="Nogueira de Moura V.C."/>
            <person name="De Groote M.A."/>
            <person name="Duarte R.S."/>
            <person name="Hine E."/>
            <person name="Parankush S."/>
            <person name="Su Q."/>
            <person name="Daugherty S.C."/>
            <person name="Fraser C.M."/>
            <person name="Brown-Elliott B.A."/>
            <person name="Wallace R.J.Jr."/>
            <person name="Holland S.M."/>
            <person name="Sampaio E.P."/>
            <person name="Olivier K.N."/>
            <person name="Jackson M."/>
            <person name="Zelazny A.M."/>
        </authorList>
    </citation>
    <scope>NUCLEOTIDE SEQUENCE [LARGE SCALE GENOMIC DNA]</scope>
    <source>
        <strain evidence="1 2">MAB_091912_2446</strain>
    </source>
</reference>
<dbReference type="Proteomes" id="UP000018502">
    <property type="component" value="Unassembled WGS sequence"/>
</dbReference>
<name>A0A829MBA0_9MYCO</name>
<dbReference type="EMBL" id="AYTF01000002">
    <property type="protein sequence ID" value="ESV62307.1"/>
    <property type="molecule type" value="Genomic_DNA"/>
</dbReference>
<gene>
    <name evidence="1" type="ORF">L833_4712</name>
</gene>
<evidence type="ECO:0000313" key="2">
    <source>
        <dbReference type="Proteomes" id="UP000018502"/>
    </source>
</evidence>